<dbReference type="InterPro" id="IPR031991">
    <property type="entry name" value="Rev1_C"/>
</dbReference>
<dbReference type="OrthoDB" id="6435876at2759"/>
<accession>A0A8X6YJ66</accession>
<keyword evidence="3" id="KW-1185">Reference proteome</keyword>
<dbReference type="AlphaFoldDB" id="A0A8X6YJ66"/>
<comment type="caution">
    <text evidence="2">The sequence shown here is derived from an EMBL/GenBank/DDBJ whole genome shotgun (WGS) entry which is preliminary data.</text>
</comment>
<proteinExistence type="predicted"/>
<dbReference type="Gene3D" id="1.20.58.1280">
    <property type="entry name" value="DNA repair protein Rev1, C-terminal domain"/>
    <property type="match status" value="1"/>
</dbReference>
<evidence type="ECO:0000313" key="3">
    <source>
        <dbReference type="Proteomes" id="UP000886998"/>
    </source>
</evidence>
<dbReference type="Proteomes" id="UP000886998">
    <property type="component" value="Unassembled WGS sequence"/>
</dbReference>
<gene>
    <name evidence="2" type="ORF">TNIN_373721</name>
</gene>
<evidence type="ECO:0000259" key="1">
    <source>
        <dbReference type="Pfam" id="PF16727"/>
    </source>
</evidence>
<reference evidence="2" key="1">
    <citation type="submission" date="2020-08" db="EMBL/GenBank/DDBJ databases">
        <title>Multicomponent nature underlies the extraordinary mechanical properties of spider dragline silk.</title>
        <authorList>
            <person name="Kono N."/>
            <person name="Nakamura H."/>
            <person name="Mori M."/>
            <person name="Yoshida Y."/>
            <person name="Ohtoshi R."/>
            <person name="Malay A.D."/>
            <person name="Moran D.A.P."/>
            <person name="Tomita M."/>
            <person name="Numata K."/>
            <person name="Arakawa K."/>
        </authorList>
    </citation>
    <scope>NUCLEOTIDE SEQUENCE</scope>
</reference>
<sequence length="72" mass="8741">MLKEWIKSTEEPLEEDVTELKNFLLELIDTNVPKVEILMKFLFRMAQKRNEKWEDVYLTILSSVEEKIKLKR</sequence>
<organism evidence="2 3">
    <name type="scientific">Trichonephila inaurata madagascariensis</name>
    <dbReference type="NCBI Taxonomy" id="2747483"/>
    <lineage>
        <taxon>Eukaryota</taxon>
        <taxon>Metazoa</taxon>
        <taxon>Ecdysozoa</taxon>
        <taxon>Arthropoda</taxon>
        <taxon>Chelicerata</taxon>
        <taxon>Arachnida</taxon>
        <taxon>Araneae</taxon>
        <taxon>Araneomorphae</taxon>
        <taxon>Entelegynae</taxon>
        <taxon>Araneoidea</taxon>
        <taxon>Nephilidae</taxon>
        <taxon>Trichonephila</taxon>
        <taxon>Trichonephila inaurata</taxon>
    </lineage>
</organism>
<dbReference type="EMBL" id="BMAV01019991">
    <property type="protein sequence ID" value="GFY73328.1"/>
    <property type="molecule type" value="Genomic_DNA"/>
</dbReference>
<name>A0A8X6YJ66_9ARAC</name>
<feature type="domain" description="DNA repair protein Rev1 C-terminal" evidence="1">
    <location>
        <begin position="1"/>
        <end position="69"/>
    </location>
</feature>
<evidence type="ECO:0000313" key="2">
    <source>
        <dbReference type="EMBL" id="GFY73328.1"/>
    </source>
</evidence>
<dbReference type="Pfam" id="PF16727">
    <property type="entry name" value="REV1_C"/>
    <property type="match status" value="1"/>
</dbReference>
<dbReference type="InterPro" id="IPR038401">
    <property type="entry name" value="Rev1_C_sf"/>
</dbReference>
<protein>
    <recommendedName>
        <fullName evidence="1">DNA repair protein Rev1 C-terminal domain-containing protein</fullName>
    </recommendedName>
</protein>